<dbReference type="EC" id="6.3.4.21" evidence="2"/>
<dbReference type="Proteomes" id="UP001434883">
    <property type="component" value="Unassembled WGS sequence"/>
</dbReference>
<sequence>VEFLRFILPPNTDPAFFDFLRGLDCSTVTVRSVPEGSVVFARVRFWAETTAVRAERISGANRILTPTGATDGGGGSPGCGSAAGDHNAARFRLAAGHQRKLLEMGLRRAQGPDGGLTASRYTHIGGFDLTSNVQAGFLFGIPVAGTMAHSYVTSFSSLEEVWPQANEINVVGVGTHLVTCTKQPSLGCVYKVIFETEMGMLTGPCRVKICIMLFVFQAGGGERKTEDEDQRGPKENHCCREESHLSVVRCRR</sequence>
<feature type="non-terminal residue" evidence="7">
    <location>
        <position position="1"/>
    </location>
</feature>
<evidence type="ECO:0000313" key="7">
    <source>
        <dbReference type="EMBL" id="MEQ2206503.1"/>
    </source>
</evidence>
<protein>
    <recommendedName>
        <fullName evidence="2">nicotinate phosphoribosyltransferase</fullName>
        <ecNumber evidence="2">6.3.4.21</ecNumber>
    </recommendedName>
</protein>
<evidence type="ECO:0000256" key="6">
    <source>
        <dbReference type="ARBA" id="ARBA00048668"/>
    </source>
</evidence>
<comment type="caution">
    <text evidence="7">The sequence shown here is derived from an EMBL/GenBank/DDBJ whole genome shotgun (WGS) entry which is preliminary data.</text>
</comment>
<keyword evidence="4" id="KW-0436">Ligase</keyword>
<keyword evidence="5" id="KW-0662">Pyridine nucleotide biosynthesis</keyword>
<name>A0ABV0RG44_9TELE</name>
<dbReference type="Gene3D" id="3.20.20.70">
    <property type="entry name" value="Aldolase class I"/>
    <property type="match status" value="1"/>
</dbReference>
<dbReference type="SUPFAM" id="SSF51690">
    <property type="entry name" value="Nicotinate/Quinolinate PRTase C-terminal domain-like"/>
    <property type="match status" value="1"/>
</dbReference>
<evidence type="ECO:0000313" key="8">
    <source>
        <dbReference type="Proteomes" id="UP001434883"/>
    </source>
</evidence>
<dbReference type="Gene3D" id="3.20.140.10">
    <property type="entry name" value="nicotinate phosphoribosyltransferase"/>
    <property type="match status" value="1"/>
</dbReference>
<dbReference type="InterPro" id="IPR007229">
    <property type="entry name" value="Nic_PRibTrfase-Fam"/>
</dbReference>
<dbReference type="PANTHER" id="PTHR11098:SF1">
    <property type="entry name" value="NICOTINATE PHOSPHORIBOSYLTRANSFERASE"/>
    <property type="match status" value="1"/>
</dbReference>
<comment type="pathway">
    <text evidence="1">Cofactor biosynthesis; NAD(+) biosynthesis; nicotinate D-ribonucleotide from nicotinate: step 1/1.</text>
</comment>
<reference evidence="7 8" key="1">
    <citation type="submission" date="2021-06" db="EMBL/GenBank/DDBJ databases">
        <authorList>
            <person name="Palmer J.M."/>
        </authorList>
    </citation>
    <scope>NUCLEOTIDE SEQUENCE [LARGE SCALE GENOMIC DNA]</scope>
    <source>
        <strain evidence="7 8">XC_2019</strain>
        <tissue evidence="7">Muscle</tissue>
    </source>
</reference>
<evidence type="ECO:0000256" key="5">
    <source>
        <dbReference type="ARBA" id="ARBA00022642"/>
    </source>
</evidence>
<comment type="catalytic activity">
    <reaction evidence="6">
        <text>5-phospho-alpha-D-ribose 1-diphosphate + nicotinate + ATP + H2O = nicotinate beta-D-ribonucleotide + ADP + phosphate + diphosphate</text>
        <dbReference type="Rhea" id="RHEA:36163"/>
        <dbReference type="ChEBI" id="CHEBI:15377"/>
        <dbReference type="ChEBI" id="CHEBI:30616"/>
        <dbReference type="ChEBI" id="CHEBI:32544"/>
        <dbReference type="ChEBI" id="CHEBI:33019"/>
        <dbReference type="ChEBI" id="CHEBI:43474"/>
        <dbReference type="ChEBI" id="CHEBI:57502"/>
        <dbReference type="ChEBI" id="CHEBI:58017"/>
        <dbReference type="ChEBI" id="CHEBI:456216"/>
        <dbReference type="EC" id="6.3.4.21"/>
    </reaction>
</comment>
<gene>
    <name evidence="7" type="ORF">XENOCAPTIV_030283</name>
</gene>
<dbReference type="EMBL" id="JAHRIN010042937">
    <property type="protein sequence ID" value="MEQ2206503.1"/>
    <property type="molecule type" value="Genomic_DNA"/>
</dbReference>
<dbReference type="PANTHER" id="PTHR11098">
    <property type="entry name" value="NICOTINATE PHOSPHORIBOSYLTRANSFERASE"/>
    <property type="match status" value="1"/>
</dbReference>
<dbReference type="InterPro" id="IPR036068">
    <property type="entry name" value="Nicotinate_pribotase-like_C"/>
</dbReference>
<evidence type="ECO:0000256" key="3">
    <source>
        <dbReference type="ARBA" id="ARBA00022553"/>
    </source>
</evidence>
<evidence type="ECO:0000256" key="2">
    <source>
        <dbReference type="ARBA" id="ARBA00013236"/>
    </source>
</evidence>
<accession>A0ABV0RG44</accession>
<keyword evidence="3" id="KW-0597">Phosphoprotein</keyword>
<organism evidence="7 8">
    <name type="scientific">Xenoophorus captivus</name>
    <dbReference type="NCBI Taxonomy" id="1517983"/>
    <lineage>
        <taxon>Eukaryota</taxon>
        <taxon>Metazoa</taxon>
        <taxon>Chordata</taxon>
        <taxon>Craniata</taxon>
        <taxon>Vertebrata</taxon>
        <taxon>Euteleostomi</taxon>
        <taxon>Actinopterygii</taxon>
        <taxon>Neopterygii</taxon>
        <taxon>Teleostei</taxon>
        <taxon>Neoteleostei</taxon>
        <taxon>Acanthomorphata</taxon>
        <taxon>Ovalentaria</taxon>
        <taxon>Atherinomorphae</taxon>
        <taxon>Cyprinodontiformes</taxon>
        <taxon>Goodeidae</taxon>
        <taxon>Xenoophorus</taxon>
    </lineage>
</organism>
<evidence type="ECO:0000256" key="1">
    <source>
        <dbReference type="ARBA" id="ARBA00004952"/>
    </source>
</evidence>
<keyword evidence="8" id="KW-1185">Reference proteome</keyword>
<evidence type="ECO:0000256" key="4">
    <source>
        <dbReference type="ARBA" id="ARBA00022598"/>
    </source>
</evidence>
<proteinExistence type="predicted"/>
<dbReference type="InterPro" id="IPR013785">
    <property type="entry name" value="Aldolase_TIM"/>
</dbReference>